<dbReference type="Gene3D" id="3.40.50.300">
    <property type="entry name" value="P-loop containing nucleotide triphosphate hydrolases"/>
    <property type="match status" value="1"/>
</dbReference>
<evidence type="ECO:0000256" key="7">
    <source>
        <dbReference type="ARBA" id="ARBA00047304"/>
    </source>
</evidence>
<dbReference type="Pfam" id="PF20160">
    <property type="entry name" value="C-JID"/>
    <property type="match status" value="1"/>
</dbReference>
<dbReference type="PROSITE" id="PS51450">
    <property type="entry name" value="LRR"/>
    <property type="match status" value="1"/>
</dbReference>
<organism evidence="9 10">
    <name type="scientific">Linum tenue</name>
    <dbReference type="NCBI Taxonomy" id="586396"/>
    <lineage>
        <taxon>Eukaryota</taxon>
        <taxon>Viridiplantae</taxon>
        <taxon>Streptophyta</taxon>
        <taxon>Embryophyta</taxon>
        <taxon>Tracheophyta</taxon>
        <taxon>Spermatophyta</taxon>
        <taxon>Magnoliopsida</taxon>
        <taxon>eudicotyledons</taxon>
        <taxon>Gunneridae</taxon>
        <taxon>Pentapetalae</taxon>
        <taxon>rosids</taxon>
        <taxon>fabids</taxon>
        <taxon>Malpighiales</taxon>
        <taxon>Linaceae</taxon>
        <taxon>Linum</taxon>
    </lineage>
</organism>
<dbReference type="InterPro" id="IPR032675">
    <property type="entry name" value="LRR_dom_sf"/>
</dbReference>
<evidence type="ECO:0000313" key="10">
    <source>
        <dbReference type="Proteomes" id="UP001154282"/>
    </source>
</evidence>
<dbReference type="PANTHER" id="PTHR11017">
    <property type="entry name" value="LEUCINE-RICH REPEAT-CONTAINING PROTEIN"/>
    <property type="match status" value="1"/>
</dbReference>
<keyword evidence="4" id="KW-0378">Hydrolase</keyword>
<keyword evidence="3" id="KW-0677">Repeat</keyword>
<dbReference type="GO" id="GO:0061809">
    <property type="term" value="F:NAD+ nucleosidase activity, cyclic ADP-ribose generating"/>
    <property type="evidence" value="ECO:0007669"/>
    <property type="project" value="UniProtKB-EC"/>
</dbReference>
<dbReference type="PRINTS" id="PR00364">
    <property type="entry name" value="DISEASERSIST"/>
</dbReference>
<dbReference type="Pfam" id="PF01582">
    <property type="entry name" value="TIR"/>
    <property type="match status" value="1"/>
</dbReference>
<dbReference type="InterPro" id="IPR027417">
    <property type="entry name" value="P-loop_NTPase"/>
</dbReference>
<dbReference type="SUPFAM" id="SSF52540">
    <property type="entry name" value="P-loop containing nucleoside triphosphate hydrolases"/>
    <property type="match status" value="1"/>
</dbReference>
<dbReference type="GO" id="GO:0043531">
    <property type="term" value="F:ADP binding"/>
    <property type="evidence" value="ECO:0007669"/>
    <property type="project" value="InterPro"/>
</dbReference>
<dbReference type="InterPro" id="IPR044974">
    <property type="entry name" value="Disease_R_plants"/>
</dbReference>
<dbReference type="SMART" id="SM00255">
    <property type="entry name" value="TIR"/>
    <property type="match status" value="1"/>
</dbReference>
<dbReference type="GO" id="GO:0006952">
    <property type="term" value="P:defense response"/>
    <property type="evidence" value="ECO:0007669"/>
    <property type="project" value="UniProtKB-KW"/>
</dbReference>
<dbReference type="InterPro" id="IPR001611">
    <property type="entry name" value="Leu-rich_rpt"/>
</dbReference>
<evidence type="ECO:0000256" key="2">
    <source>
        <dbReference type="ARBA" id="ARBA00022614"/>
    </source>
</evidence>
<dbReference type="InterPro" id="IPR003591">
    <property type="entry name" value="Leu-rich_rpt_typical-subtyp"/>
</dbReference>
<dbReference type="GO" id="GO:0051707">
    <property type="term" value="P:response to other organism"/>
    <property type="evidence" value="ECO:0007669"/>
    <property type="project" value="UniProtKB-ARBA"/>
</dbReference>
<dbReference type="Pfam" id="PF23598">
    <property type="entry name" value="LRR_14"/>
    <property type="match status" value="1"/>
</dbReference>
<keyword evidence="6" id="KW-0520">NAD</keyword>
<comment type="catalytic activity">
    <reaction evidence="7">
        <text>NAD(+) + H2O = ADP-D-ribose + nicotinamide + H(+)</text>
        <dbReference type="Rhea" id="RHEA:16301"/>
        <dbReference type="ChEBI" id="CHEBI:15377"/>
        <dbReference type="ChEBI" id="CHEBI:15378"/>
        <dbReference type="ChEBI" id="CHEBI:17154"/>
        <dbReference type="ChEBI" id="CHEBI:57540"/>
        <dbReference type="ChEBI" id="CHEBI:57967"/>
        <dbReference type="EC" id="3.2.2.6"/>
    </reaction>
    <physiologicalReaction direction="left-to-right" evidence="7">
        <dbReference type="Rhea" id="RHEA:16302"/>
    </physiologicalReaction>
</comment>
<evidence type="ECO:0000256" key="1">
    <source>
        <dbReference type="ARBA" id="ARBA00011982"/>
    </source>
</evidence>
<dbReference type="AlphaFoldDB" id="A0AAV0QEY7"/>
<keyword evidence="2" id="KW-0433">Leucine-rich repeat</keyword>
<dbReference type="EC" id="3.2.2.6" evidence="1"/>
<dbReference type="Pfam" id="PF23282">
    <property type="entry name" value="WHD_ROQ1"/>
    <property type="match status" value="1"/>
</dbReference>
<evidence type="ECO:0000313" key="9">
    <source>
        <dbReference type="EMBL" id="CAI0543376.1"/>
    </source>
</evidence>
<evidence type="ECO:0000256" key="4">
    <source>
        <dbReference type="ARBA" id="ARBA00022801"/>
    </source>
</evidence>
<dbReference type="SMART" id="SM00369">
    <property type="entry name" value="LRR_TYP"/>
    <property type="match status" value="2"/>
</dbReference>
<dbReference type="SUPFAM" id="SSF52058">
    <property type="entry name" value="L domain-like"/>
    <property type="match status" value="1"/>
</dbReference>
<dbReference type="Gene3D" id="3.80.10.10">
    <property type="entry name" value="Ribonuclease Inhibitor"/>
    <property type="match status" value="1"/>
</dbReference>
<feature type="domain" description="TIR" evidence="8">
    <location>
        <begin position="14"/>
        <end position="178"/>
    </location>
</feature>
<gene>
    <name evidence="9" type="ORF">LITE_LOCUS42811</name>
</gene>
<dbReference type="SUPFAM" id="SSF52200">
    <property type="entry name" value="Toll/Interleukin receptor TIR domain"/>
    <property type="match status" value="1"/>
</dbReference>
<dbReference type="EMBL" id="CAMGYJ010000009">
    <property type="protein sequence ID" value="CAI0543376.1"/>
    <property type="molecule type" value="Genomic_DNA"/>
</dbReference>
<dbReference type="InterPro" id="IPR035897">
    <property type="entry name" value="Toll_tir_struct_dom_sf"/>
</dbReference>
<keyword evidence="10" id="KW-1185">Reference proteome</keyword>
<evidence type="ECO:0000256" key="3">
    <source>
        <dbReference type="ARBA" id="ARBA00022737"/>
    </source>
</evidence>
<keyword evidence="5" id="KW-0611">Plant defense</keyword>
<sequence>MASTSSSQTPPPPFAHDVFLSFRGADTRHGFTAHLYGALVRRGINAYRDDNELARGETIEPSLLRAIECSRFSIVVFSRGYAESPWCLDELVKIVDCRRRLGQVVLPVFYDVDPMVVAELNGEYGEALNRHCRGDSAGKVEQWKEALEEVGNVSGWDVQNKDQSEMVREIVDTIWLELSRTLEVSMDNLVGMGSRANKLKELLGEDTGDDVRFVGISGMGGIGKTTLARVVYDEIGMEFRNSRCFLENVKDYFEKHGAVHVQEHLLSAVLMEKNLKVWDAHTGKVMIKKSLQHRKVLLVLDDVDSAEQLEMLAANQNWFGPGSRIIITSRDQRLLYKHGACGVFKLEGLNYIEALTLFSLKTFKNYEPSEGFEEFSMRVVEYAQGLPLAIEVLGCFLGGRSRREWESAITSLKDYCDDILDVLKISFDGLNKPEKDMFLDIACFFNLKSISEVKKVLNSCGFCADIGVKHLVEKSLLSFSPMGKMSNLKAMDLSHSHNLIATPDFTGAPNIATLIFKDCTSLGVIHPSIGSLQKLTCLSFRGCTKLRNLPSMPGKLKELYLDSTALSNEELQQIICWAVALSVLSLSSCNSLKTVPVSIGSLKQLKVLNLHGCSQLDNVPRELGGLESLEELDLSGTKITQPPLSIFYLKHLKTLSFQYNMPTKLPTLSGLHSMITTLNLGDCGLKEGDFPTSVGCLLPSLELLDLSSNNFVTLPIIGQLSRLYSLRLDNCMMLTSLPKLPSRIEFLYVNGCVSLGQMPDMKFSGGHFYFEGLDCSKLYDGNGVSEDSSWPTLLRRPLLRGQEHPATLERLVFKVQGSRIPKWFTHQRDGSSIWVSLPKSPYYDDMMGLALCCTVNDLTDGSHFSKQQLGSPSKRQRQQHICFFFVSGDSIRFLLKGLSDGSACVGLSFEELPFYQLIKPGAAVEVIRCGYRIVSRRDIEDLAAGTSTDVASAFATIRRDDDHSPRPKKLIFEGSRSLVLFCANDFVCVRVLKVYQVD</sequence>
<accession>A0AAV0QEY7</accession>
<dbReference type="Pfam" id="PF00931">
    <property type="entry name" value="NB-ARC"/>
    <property type="match status" value="1"/>
</dbReference>
<dbReference type="InterPro" id="IPR000157">
    <property type="entry name" value="TIR_dom"/>
</dbReference>
<dbReference type="PROSITE" id="PS50104">
    <property type="entry name" value="TIR"/>
    <property type="match status" value="1"/>
</dbReference>
<protein>
    <recommendedName>
        <fullName evidence="1">ADP-ribosyl cyclase/cyclic ADP-ribose hydrolase</fullName>
        <ecNumber evidence="1">3.2.2.6</ecNumber>
    </recommendedName>
</protein>
<proteinExistence type="predicted"/>
<dbReference type="InterPro" id="IPR002182">
    <property type="entry name" value="NB-ARC"/>
</dbReference>
<dbReference type="InterPro" id="IPR045344">
    <property type="entry name" value="C-JID"/>
</dbReference>
<evidence type="ECO:0000259" key="8">
    <source>
        <dbReference type="PROSITE" id="PS50104"/>
    </source>
</evidence>
<dbReference type="InterPro" id="IPR055414">
    <property type="entry name" value="LRR_R13L4/SHOC2-like"/>
</dbReference>
<dbReference type="Gene3D" id="1.10.8.430">
    <property type="entry name" value="Helical domain of apoptotic protease-activating factors"/>
    <property type="match status" value="1"/>
</dbReference>
<evidence type="ECO:0000256" key="6">
    <source>
        <dbReference type="ARBA" id="ARBA00023027"/>
    </source>
</evidence>
<comment type="caution">
    <text evidence="9">The sequence shown here is derived from an EMBL/GenBank/DDBJ whole genome shotgun (WGS) entry which is preliminary data.</text>
</comment>
<reference evidence="9" key="1">
    <citation type="submission" date="2022-08" db="EMBL/GenBank/DDBJ databases">
        <authorList>
            <person name="Gutierrez-Valencia J."/>
        </authorList>
    </citation>
    <scope>NUCLEOTIDE SEQUENCE</scope>
</reference>
<dbReference type="InterPro" id="IPR042197">
    <property type="entry name" value="Apaf_helical"/>
</dbReference>
<dbReference type="FunFam" id="3.40.50.10140:FF:000007">
    <property type="entry name" value="Disease resistance protein (TIR-NBS-LRR class)"/>
    <property type="match status" value="1"/>
</dbReference>
<dbReference type="PANTHER" id="PTHR11017:SF559">
    <property type="entry name" value="DISEASE RESISTANCE PROTEIN CHL1"/>
    <property type="match status" value="1"/>
</dbReference>
<dbReference type="Gene3D" id="3.40.50.10140">
    <property type="entry name" value="Toll/interleukin-1 receptor homology (TIR) domain"/>
    <property type="match status" value="1"/>
</dbReference>
<dbReference type="GO" id="GO:0007165">
    <property type="term" value="P:signal transduction"/>
    <property type="evidence" value="ECO:0007669"/>
    <property type="project" value="InterPro"/>
</dbReference>
<dbReference type="Proteomes" id="UP001154282">
    <property type="component" value="Unassembled WGS sequence"/>
</dbReference>
<name>A0AAV0QEY7_9ROSI</name>
<evidence type="ECO:0000256" key="5">
    <source>
        <dbReference type="ARBA" id="ARBA00022821"/>
    </source>
</evidence>
<dbReference type="InterPro" id="IPR058192">
    <property type="entry name" value="WHD_ROQ1-like"/>
</dbReference>